<dbReference type="OrthoDB" id="128382at2759"/>
<evidence type="ECO:0000259" key="1">
    <source>
        <dbReference type="Pfam" id="PF07727"/>
    </source>
</evidence>
<evidence type="ECO:0000313" key="2">
    <source>
        <dbReference type="EMBL" id="CAA7410694.1"/>
    </source>
</evidence>
<evidence type="ECO:0000313" key="3">
    <source>
        <dbReference type="Proteomes" id="UP000663760"/>
    </source>
</evidence>
<protein>
    <recommendedName>
        <fullName evidence="1">Reverse transcriptase Ty1/copia-type domain-containing protein</fullName>
    </recommendedName>
</protein>
<dbReference type="AlphaFoldDB" id="A0A7I8LN72"/>
<feature type="domain" description="Reverse transcriptase Ty1/copia-type" evidence="1">
    <location>
        <begin position="26"/>
        <end position="90"/>
    </location>
</feature>
<proteinExistence type="predicted"/>
<gene>
    <name evidence="2" type="ORF">SI8410_18021372</name>
</gene>
<dbReference type="Proteomes" id="UP000663760">
    <property type="component" value="Chromosome 18"/>
</dbReference>
<dbReference type="Pfam" id="PF07727">
    <property type="entry name" value="RVT_2"/>
    <property type="match status" value="1"/>
</dbReference>
<organism evidence="2 3">
    <name type="scientific">Spirodela intermedia</name>
    <name type="common">Intermediate duckweed</name>
    <dbReference type="NCBI Taxonomy" id="51605"/>
    <lineage>
        <taxon>Eukaryota</taxon>
        <taxon>Viridiplantae</taxon>
        <taxon>Streptophyta</taxon>
        <taxon>Embryophyta</taxon>
        <taxon>Tracheophyta</taxon>
        <taxon>Spermatophyta</taxon>
        <taxon>Magnoliopsida</taxon>
        <taxon>Liliopsida</taxon>
        <taxon>Araceae</taxon>
        <taxon>Lemnoideae</taxon>
        <taxon>Spirodela</taxon>
    </lineage>
</organism>
<dbReference type="InterPro" id="IPR013103">
    <property type="entry name" value="RVT_2"/>
</dbReference>
<dbReference type="EMBL" id="LR746281">
    <property type="protein sequence ID" value="CAA7410694.1"/>
    <property type="molecule type" value="Genomic_DNA"/>
</dbReference>
<sequence>MSFLSAIDKHDTPQNIDEEMLALQKNQTWKLVLLLKGKKTMGCRWVYTIKYKSDGTVDCFKARLVAKGFTQCYGIDYKEIFAPFVKMGTVWI</sequence>
<name>A0A7I8LN72_SPIIN</name>
<keyword evidence="3" id="KW-1185">Reference proteome</keyword>
<accession>A0A7I8LN72</accession>
<reference evidence="2" key="1">
    <citation type="submission" date="2020-02" db="EMBL/GenBank/DDBJ databases">
        <authorList>
            <person name="Scholz U."/>
            <person name="Mascher M."/>
            <person name="Fiebig A."/>
        </authorList>
    </citation>
    <scope>NUCLEOTIDE SEQUENCE</scope>
</reference>